<dbReference type="HOGENOM" id="CLU_203224_0_0_4"/>
<dbReference type="AlphaFoldDB" id="F2BEP7"/>
<name>F2BEP7_9NEIS</name>
<organism evidence="1 2">
    <name type="scientific">Neisseria bacilliformis ATCC BAA-1200</name>
    <dbReference type="NCBI Taxonomy" id="888742"/>
    <lineage>
        <taxon>Bacteria</taxon>
        <taxon>Pseudomonadati</taxon>
        <taxon>Pseudomonadota</taxon>
        <taxon>Betaproteobacteria</taxon>
        <taxon>Neisseriales</taxon>
        <taxon>Neisseriaceae</taxon>
        <taxon>Neisseria</taxon>
    </lineage>
</organism>
<sequence>MAGRLKNRAGGKAAYFNRFSLFQTAFRTIRPSEKLGRVDIQLLKRILRQKTADARRKCEPMPPIGECLQRGRCRFMMEKPPKY</sequence>
<comment type="caution">
    <text evidence="1">The sequence shown here is derived from an EMBL/GenBank/DDBJ whole genome shotgun (WGS) entry which is preliminary data.</text>
</comment>
<protein>
    <submittedName>
        <fullName evidence="1">Molybdopterin biosynthesis protein MoeA</fullName>
    </submittedName>
</protein>
<dbReference type="Proteomes" id="UP000004105">
    <property type="component" value="Unassembled WGS sequence"/>
</dbReference>
<reference evidence="1 2" key="1">
    <citation type="submission" date="2011-02" db="EMBL/GenBank/DDBJ databases">
        <authorList>
            <person name="Muzny D."/>
            <person name="Qin X."/>
            <person name="Deng J."/>
            <person name="Jiang H."/>
            <person name="Liu Y."/>
            <person name="Qu J."/>
            <person name="Song X.-Z."/>
            <person name="Zhang L."/>
            <person name="Thornton R."/>
            <person name="Coyle M."/>
            <person name="Francisco L."/>
            <person name="Jackson L."/>
            <person name="Javaid M."/>
            <person name="Korchina V."/>
            <person name="Kovar C."/>
            <person name="Mata R."/>
            <person name="Mathew T."/>
            <person name="Ngo R."/>
            <person name="Nguyen L."/>
            <person name="Nguyen N."/>
            <person name="Okwuonu G."/>
            <person name="Ongeri F."/>
            <person name="Pham C."/>
            <person name="Simmons D."/>
            <person name="Wilczek-Boney K."/>
            <person name="Hale W."/>
            <person name="Jakkamsetti A."/>
            <person name="Pham P."/>
            <person name="Ruth R."/>
            <person name="San Lucas F."/>
            <person name="Warren J."/>
            <person name="Zhang J."/>
            <person name="Zhao Z."/>
            <person name="Zhou C."/>
            <person name="Zhu D."/>
            <person name="Lee S."/>
            <person name="Bess C."/>
            <person name="Blankenburg K."/>
            <person name="Forbes L."/>
            <person name="Fu Q."/>
            <person name="Gubbala S."/>
            <person name="Hirani K."/>
            <person name="Jayaseelan J.C."/>
            <person name="Lara F."/>
            <person name="Munidasa M."/>
            <person name="Palculict T."/>
            <person name="Patil S."/>
            <person name="Pu L.-L."/>
            <person name="Saada N."/>
            <person name="Tang L."/>
            <person name="Weissenberger G."/>
            <person name="Zhu Y."/>
            <person name="Hemphill L."/>
            <person name="Shang Y."/>
            <person name="Youmans B."/>
            <person name="Ayvaz T."/>
            <person name="Ross M."/>
            <person name="Santibanez J."/>
            <person name="Aqrawi P."/>
            <person name="Gross S."/>
            <person name="Joshi V."/>
            <person name="Fowler G."/>
            <person name="Nazareth L."/>
            <person name="Reid J."/>
            <person name="Worley K."/>
            <person name="Petrosino J."/>
            <person name="Highlander S."/>
            <person name="Gibbs R."/>
        </authorList>
    </citation>
    <scope>NUCLEOTIDE SEQUENCE [LARGE SCALE GENOMIC DNA]</scope>
    <source>
        <strain evidence="1 2">ATCC BAA-1200</strain>
    </source>
</reference>
<proteinExistence type="predicted"/>
<dbReference type="EMBL" id="AFAY01000046">
    <property type="protein sequence ID" value="EGF09952.1"/>
    <property type="molecule type" value="Genomic_DNA"/>
</dbReference>
<accession>F2BEP7</accession>
<evidence type="ECO:0000313" key="1">
    <source>
        <dbReference type="EMBL" id="EGF09952.1"/>
    </source>
</evidence>
<gene>
    <name evidence="1" type="primary">moeA3</name>
    <name evidence="1" type="ORF">HMPREF9123_2204</name>
</gene>
<evidence type="ECO:0000313" key="2">
    <source>
        <dbReference type="Proteomes" id="UP000004105"/>
    </source>
</evidence>
<keyword evidence="2" id="KW-1185">Reference proteome</keyword>